<accession>A0A482W3T5</accession>
<gene>
    <name evidence="2" type="ORF">BDFB_007511</name>
</gene>
<reference evidence="2 3" key="1">
    <citation type="submission" date="2017-03" db="EMBL/GenBank/DDBJ databases">
        <title>Genome of the blue death feigning beetle - Asbolus verrucosus.</title>
        <authorList>
            <person name="Rider S.D."/>
        </authorList>
    </citation>
    <scope>NUCLEOTIDE SEQUENCE [LARGE SCALE GENOMIC DNA]</scope>
    <source>
        <strain evidence="2">Butters</strain>
        <tissue evidence="2">Head and leg muscle</tissue>
    </source>
</reference>
<proteinExistence type="predicted"/>
<comment type="caution">
    <text evidence="2">The sequence shown here is derived from an EMBL/GenBank/DDBJ whole genome shotgun (WGS) entry which is preliminary data.</text>
</comment>
<organism evidence="2 3">
    <name type="scientific">Asbolus verrucosus</name>
    <name type="common">Desert ironclad beetle</name>
    <dbReference type="NCBI Taxonomy" id="1661398"/>
    <lineage>
        <taxon>Eukaryota</taxon>
        <taxon>Metazoa</taxon>
        <taxon>Ecdysozoa</taxon>
        <taxon>Arthropoda</taxon>
        <taxon>Hexapoda</taxon>
        <taxon>Insecta</taxon>
        <taxon>Pterygota</taxon>
        <taxon>Neoptera</taxon>
        <taxon>Endopterygota</taxon>
        <taxon>Coleoptera</taxon>
        <taxon>Polyphaga</taxon>
        <taxon>Cucujiformia</taxon>
        <taxon>Tenebrionidae</taxon>
        <taxon>Pimeliinae</taxon>
        <taxon>Asbolus</taxon>
    </lineage>
</organism>
<evidence type="ECO:0000313" key="3">
    <source>
        <dbReference type="Proteomes" id="UP000292052"/>
    </source>
</evidence>
<dbReference type="OrthoDB" id="1936617at2759"/>
<keyword evidence="1" id="KW-0175">Coiled coil</keyword>
<dbReference type="Proteomes" id="UP000292052">
    <property type="component" value="Unassembled WGS sequence"/>
</dbReference>
<sequence length="404" mass="48018">MEQLLISLDKLLKYKNEDPSRFYTYLSNYKICGSDEKYFVENFIPKVYALYEKQILQKDLVYLSLLASQNFDTLEKFINYDKSVFVLNIEDPVSLYDYFVYEQKHWLYEVINNPSAYDKLIPLKSIYNKLNMIKYITITNSSNINIEQLQTMSPQIDDEYLDEFWKYYIQEVNRFIDIVQFCKTTTQTNADDNELFRFASNNTLLNTLSTYTNLKDSTQWENILCKIRDHMETEQLNVFTGYIIIATLVNLLIHNSYSTSLKKDFVNTLLDNMKNKLIELQDKHLQIELLENIFCLLFYRSGTDFACKEKEVRFVLFLLKTVMDKLKLKKVYDKDSDEYKRLSTLNVYVADAIWRLDLIVNIKIAPKIEDQLVNYMLAPPESLIHLCLKRENFERAYQVIEVSL</sequence>
<dbReference type="EMBL" id="QDEB01036289">
    <property type="protein sequence ID" value="RZC39218.1"/>
    <property type="molecule type" value="Genomic_DNA"/>
</dbReference>
<evidence type="ECO:0000256" key="1">
    <source>
        <dbReference type="SAM" id="Coils"/>
    </source>
</evidence>
<feature type="coiled-coil region" evidence="1">
    <location>
        <begin position="263"/>
        <end position="290"/>
    </location>
</feature>
<keyword evidence="3" id="KW-1185">Reference proteome</keyword>
<dbReference type="AlphaFoldDB" id="A0A482W3T5"/>
<evidence type="ECO:0000313" key="2">
    <source>
        <dbReference type="EMBL" id="RZC39218.1"/>
    </source>
</evidence>
<name>A0A482W3T5_ASBVE</name>
<protein>
    <submittedName>
        <fullName evidence="2">Uncharacterized protein</fullName>
    </submittedName>
</protein>